<dbReference type="Pfam" id="PF16868">
    <property type="entry name" value="NMT1_3"/>
    <property type="match status" value="1"/>
</dbReference>
<dbReference type="Gene3D" id="3.40.190.10">
    <property type="entry name" value="Periplasmic binding protein-like II"/>
    <property type="match status" value="2"/>
</dbReference>
<dbReference type="AlphaFoldDB" id="A0A846YDW5"/>
<dbReference type="PANTHER" id="PTHR42941:SF1">
    <property type="entry name" value="SLL1037 PROTEIN"/>
    <property type="match status" value="1"/>
</dbReference>
<name>A0A846YDW5_9NOCA</name>
<sequence>MTQSYSDVSPRTPSTAQVSRRGTFGLAGVAVALASAGCASAVGPVRLGSAQPRGQFHHFASALAAAAASHSRIRIEPVVTQGSVTNLRLLAHGDIDAALVLGDSVPESTRALAIGRVHECYIQVAVRPDSPISRLGDLRGRRIDLGLPGSGSARTGVRLLHTTGLRPGIDVTVEHRALTAAVRALRNREVDAILWGDEVPTPAFDLPMRLRLLDLADWVIPMHRRFGYPYDQVRVPMNTYPGSTAIDTVGVPTLLLTSPHLTNSTVTAIAELLLNYGDKLVPTHTISFQFLDRRWLVGTGQVPLHPAAAAYYRTGHG</sequence>
<gene>
    <name evidence="1" type="ORF">HGA15_02210</name>
</gene>
<protein>
    <submittedName>
        <fullName evidence="1">TAXI family TRAP transporter solute-binding subunit</fullName>
    </submittedName>
</protein>
<dbReference type="EMBL" id="JAAXOT010000001">
    <property type="protein sequence ID" value="NKY54989.1"/>
    <property type="molecule type" value="Genomic_DNA"/>
</dbReference>
<keyword evidence="2" id="KW-1185">Reference proteome</keyword>
<evidence type="ECO:0000313" key="1">
    <source>
        <dbReference type="EMBL" id="NKY54989.1"/>
    </source>
</evidence>
<evidence type="ECO:0000313" key="2">
    <source>
        <dbReference type="Proteomes" id="UP000570678"/>
    </source>
</evidence>
<dbReference type="Proteomes" id="UP000570678">
    <property type="component" value="Unassembled WGS sequence"/>
</dbReference>
<dbReference type="InterPro" id="IPR011852">
    <property type="entry name" value="TRAP_TAXI"/>
</dbReference>
<proteinExistence type="predicted"/>
<reference evidence="1 2" key="1">
    <citation type="submission" date="2020-04" db="EMBL/GenBank/DDBJ databases">
        <title>MicrobeNet Type strains.</title>
        <authorList>
            <person name="Nicholson A.C."/>
        </authorList>
    </citation>
    <scope>NUCLEOTIDE SEQUENCE [LARGE SCALE GENOMIC DNA]</scope>
    <source>
        <strain evidence="1 2">JCM 3332</strain>
    </source>
</reference>
<organism evidence="1 2">
    <name type="scientific">Nocardia flavorosea</name>
    <dbReference type="NCBI Taxonomy" id="53429"/>
    <lineage>
        <taxon>Bacteria</taxon>
        <taxon>Bacillati</taxon>
        <taxon>Actinomycetota</taxon>
        <taxon>Actinomycetes</taxon>
        <taxon>Mycobacteriales</taxon>
        <taxon>Nocardiaceae</taxon>
        <taxon>Nocardia</taxon>
    </lineage>
</organism>
<accession>A0A846YDW5</accession>
<dbReference type="NCBIfam" id="TIGR02122">
    <property type="entry name" value="TRAP_TAXI"/>
    <property type="match status" value="1"/>
</dbReference>
<dbReference type="SUPFAM" id="SSF53850">
    <property type="entry name" value="Periplasmic binding protein-like II"/>
    <property type="match status" value="1"/>
</dbReference>
<dbReference type="PANTHER" id="PTHR42941">
    <property type="entry name" value="SLL1037 PROTEIN"/>
    <property type="match status" value="1"/>
</dbReference>
<comment type="caution">
    <text evidence="1">The sequence shown here is derived from an EMBL/GenBank/DDBJ whole genome shotgun (WGS) entry which is preliminary data.</text>
</comment>